<reference evidence="11" key="1">
    <citation type="submission" date="2023-07" db="EMBL/GenBank/DDBJ databases">
        <title>Isolating and identifying novel microbial strains from the Mariana Trench.</title>
        <authorList>
            <person name="Fu H."/>
        </authorList>
    </citation>
    <scope>NUCLEOTIDE SEQUENCE [LARGE SCALE GENOMIC DNA]</scope>
    <source>
        <strain evidence="11">T-y2</strain>
    </source>
</reference>
<dbReference type="CDD" id="cd09164">
    <property type="entry name" value="PLDc_EcPPK1_C1_like"/>
    <property type="match status" value="1"/>
</dbReference>
<keyword evidence="6 7" id="KW-0460">Magnesium</keyword>
<comment type="caution">
    <text evidence="10">The sequence shown here is derived from an EMBL/GenBank/DDBJ whole genome shotgun (WGS) entry which is preliminary data.</text>
</comment>
<dbReference type="CDD" id="cd09167">
    <property type="entry name" value="PLDc_EcPPK1_C2_like"/>
    <property type="match status" value="1"/>
</dbReference>
<keyword evidence="2 7" id="KW-0808">Transferase</keyword>
<dbReference type="InterPro" id="IPR036830">
    <property type="entry name" value="PP_kinase_middle_dom_sf"/>
</dbReference>
<keyword evidence="5 7" id="KW-0067">ATP-binding</keyword>
<dbReference type="Gene3D" id="1.20.58.310">
    <property type="entry name" value="Polyphosphate kinase N-terminal domain"/>
    <property type="match status" value="1"/>
</dbReference>
<dbReference type="SUPFAM" id="SSF143724">
    <property type="entry name" value="PHP14-like"/>
    <property type="match status" value="1"/>
</dbReference>
<dbReference type="InterPro" id="IPR041108">
    <property type="entry name" value="PP_kinase_C_1"/>
</dbReference>
<dbReference type="InterPro" id="IPR001736">
    <property type="entry name" value="PLipase_D/transphosphatidylase"/>
</dbReference>
<keyword evidence="4 7" id="KW-0418">Kinase</keyword>
<dbReference type="Proteomes" id="UP001182991">
    <property type="component" value="Unassembled WGS sequence"/>
</dbReference>
<proteinExistence type="inferred from homology"/>
<dbReference type="EC" id="2.7.4.1" evidence="7 8"/>
<comment type="catalytic activity">
    <reaction evidence="7 8">
        <text>[phosphate](n) + ATP = [phosphate](n+1) + ADP</text>
        <dbReference type="Rhea" id="RHEA:19573"/>
        <dbReference type="Rhea" id="RHEA-COMP:9859"/>
        <dbReference type="Rhea" id="RHEA-COMP:14280"/>
        <dbReference type="ChEBI" id="CHEBI:16838"/>
        <dbReference type="ChEBI" id="CHEBI:30616"/>
        <dbReference type="ChEBI" id="CHEBI:456216"/>
        <dbReference type="EC" id="2.7.4.1"/>
    </reaction>
</comment>
<comment type="PTM">
    <text evidence="7 8">An intermediate of this reaction is the autophosphorylated ppk in which a phosphate is covalently linked to a histidine residue through a N-P bond.</text>
</comment>
<dbReference type="Pfam" id="PF13090">
    <property type="entry name" value="PP_kinase_C"/>
    <property type="match status" value="1"/>
</dbReference>
<accession>A0ABU2KK89</accession>
<gene>
    <name evidence="10" type="primary">ppk1</name>
    <name evidence="7" type="synonym">ppk</name>
    <name evidence="10" type="ORF">RLT85_10970</name>
</gene>
<dbReference type="Pfam" id="PF13089">
    <property type="entry name" value="PP_kinase_N"/>
    <property type="match status" value="1"/>
</dbReference>
<evidence type="ECO:0000313" key="10">
    <source>
        <dbReference type="EMBL" id="MDT0295157.1"/>
    </source>
</evidence>
<dbReference type="SUPFAM" id="SSF140356">
    <property type="entry name" value="PPK N-terminal domain-like"/>
    <property type="match status" value="1"/>
</dbReference>
<feature type="binding site" evidence="7">
    <location>
        <position position="595"/>
    </location>
    <ligand>
        <name>ATP</name>
        <dbReference type="ChEBI" id="CHEBI:30616"/>
    </ligand>
</feature>
<feature type="active site" description="Phosphohistidine intermediate" evidence="7">
    <location>
        <position position="438"/>
    </location>
</feature>
<keyword evidence="3 7" id="KW-0547">Nucleotide-binding</keyword>
<dbReference type="PIRSF" id="PIRSF015589">
    <property type="entry name" value="PP_kinase"/>
    <property type="match status" value="1"/>
</dbReference>
<name>A0ABU2KK89_9FLAO</name>
<dbReference type="PANTHER" id="PTHR30218:SF0">
    <property type="entry name" value="POLYPHOSPHATE KINASE"/>
    <property type="match status" value="1"/>
</dbReference>
<dbReference type="InterPro" id="IPR025200">
    <property type="entry name" value="PPK_C_dom2"/>
</dbReference>
<dbReference type="InterPro" id="IPR025198">
    <property type="entry name" value="PPK_N_dom"/>
</dbReference>
<keyword evidence="11" id="KW-1185">Reference proteome</keyword>
<keyword evidence="7" id="KW-0479">Metal-binding</keyword>
<dbReference type="Gene3D" id="3.30.870.10">
    <property type="entry name" value="Endonuclease Chain A"/>
    <property type="match status" value="2"/>
</dbReference>
<dbReference type="InterPro" id="IPR024953">
    <property type="entry name" value="PP_kinase_middle"/>
</dbReference>
<comment type="function">
    <text evidence="7 8">Catalyzes the reversible transfer of the terminal phosphate of ATP to form a long-chain polyphosphate (polyP).</text>
</comment>
<feature type="binding site" evidence="7">
    <location>
        <position position="471"/>
    </location>
    <ligand>
        <name>ATP</name>
        <dbReference type="ChEBI" id="CHEBI:30616"/>
    </ligand>
</feature>
<dbReference type="Pfam" id="PF02503">
    <property type="entry name" value="PP_kinase"/>
    <property type="match status" value="1"/>
</dbReference>
<dbReference type="NCBIfam" id="TIGR03705">
    <property type="entry name" value="poly_P_kin"/>
    <property type="match status" value="1"/>
</dbReference>
<feature type="binding site" evidence="7">
    <location>
        <position position="45"/>
    </location>
    <ligand>
        <name>ATP</name>
        <dbReference type="ChEBI" id="CHEBI:30616"/>
    </ligand>
</feature>
<evidence type="ECO:0000256" key="2">
    <source>
        <dbReference type="ARBA" id="ARBA00022679"/>
    </source>
</evidence>
<dbReference type="PROSITE" id="PS50035">
    <property type="entry name" value="PLD"/>
    <property type="match status" value="1"/>
</dbReference>
<comment type="cofactor">
    <cofactor evidence="7">
        <name>Mg(2+)</name>
        <dbReference type="ChEBI" id="CHEBI:18420"/>
    </cofactor>
</comment>
<feature type="binding site" evidence="7">
    <location>
        <position position="378"/>
    </location>
    <ligand>
        <name>Mg(2+)</name>
        <dbReference type="ChEBI" id="CHEBI:18420"/>
    </ligand>
</feature>
<evidence type="ECO:0000256" key="5">
    <source>
        <dbReference type="ARBA" id="ARBA00022840"/>
    </source>
</evidence>
<organism evidence="10 11">
    <name type="scientific">Mesonia ostreae</name>
    <dbReference type="NCBI Taxonomy" id="861110"/>
    <lineage>
        <taxon>Bacteria</taxon>
        <taxon>Pseudomonadati</taxon>
        <taxon>Bacteroidota</taxon>
        <taxon>Flavobacteriia</taxon>
        <taxon>Flavobacteriales</taxon>
        <taxon>Flavobacteriaceae</taxon>
        <taxon>Mesonia</taxon>
    </lineage>
</organism>
<protein>
    <recommendedName>
        <fullName evidence="7 8">Polyphosphate kinase</fullName>
        <ecNumber evidence="7 8">2.7.4.1</ecNumber>
    </recommendedName>
    <alternativeName>
        <fullName evidence="7">ATP-polyphosphate phosphotransferase</fullName>
    </alternativeName>
    <alternativeName>
        <fullName evidence="7">Polyphosphoric acid kinase</fullName>
    </alternativeName>
</protein>
<feature type="domain" description="PLD phosphodiesterase" evidence="9">
    <location>
        <begin position="590"/>
        <end position="620"/>
    </location>
</feature>
<keyword evidence="1 7" id="KW-0597">Phosphoprotein</keyword>
<evidence type="ECO:0000256" key="8">
    <source>
        <dbReference type="RuleBase" id="RU003800"/>
    </source>
</evidence>
<dbReference type="GO" id="GO:0008976">
    <property type="term" value="F:polyphosphate kinase activity"/>
    <property type="evidence" value="ECO:0007669"/>
    <property type="project" value="UniProtKB-EC"/>
</dbReference>
<comment type="similarity">
    <text evidence="7 8">Belongs to the polyphosphate kinase 1 (PPK1) family.</text>
</comment>
<dbReference type="Pfam" id="PF17941">
    <property type="entry name" value="PP_kinase_C_1"/>
    <property type="match status" value="1"/>
</dbReference>
<sequence>MLEKNRYNNREISWLQFNARVLQEASDETVPLIERLRFLGIFSNNLDEFFKVRYATVKRIAQAGKGAKKALGGITASKLLKQITQIVIDQQSQSLDILSNIQNELREHDIFIIRENEVTEHQAQFLKDYFHKKVSPALVTYLLNDLEEIPRLKDSSAYLAIKMILNTPHNAKVDEKQYILIEIPRGIDRFVEVPSDDGKDYIIILDDLIRYNLQSIFNIFDYKSISAHMIKITRDAELDMAGDLSKSYIEKLLSSVKDRIEGQPVRFVYDKNIEHDTLHFLLSKMGIDDSDSIIPGGRYHNRRDYMKFPSLGAKNLLYKKYSALPVKGLSMQGSLLQKINEKDYLQYTPYHTFSYTIRFLRESALDPKVQTIKITIYRLAEISHIASSLINAVKNGKSVTVSIELRARFDEANNIRYAEQMQQEGVKLIFGVPGLKVHCKACVIERLEDKKLKKYGFISTGNFNENTAKVYTDYTLFTANASILKEVNKVFEFFETNYKVNKYKHLIVSPHYSRSSFESLINTEIKNAKQNLPSGIQLKLNSLSDYKLIDKLYQASRAGVKIKLIVRGICCLIPGVEGMSENIEAISIIDKYLEHPRLFIFENAGDRKIYISSADWMTRNVDYRVEISCPIYQQDIQEELVKTFEICWDDNVKARYFSHESENTYVKNNLPKLRSQFATYDYYLENLAKQ</sequence>
<evidence type="ECO:0000256" key="3">
    <source>
        <dbReference type="ARBA" id="ARBA00022741"/>
    </source>
</evidence>
<dbReference type="InterPro" id="IPR036832">
    <property type="entry name" value="PPK_N_dom_sf"/>
</dbReference>
<dbReference type="SUPFAM" id="SSF56024">
    <property type="entry name" value="Phospholipase D/nuclease"/>
    <property type="match status" value="2"/>
</dbReference>
<evidence type="ECO:0000313" key="11">
    <source>
        <dbReference type="Proteomes" id="UP001182991"/>
    </source>
</evidence>
<evidence type="ECO:0000259" key="9">
    <source>
        <dbReference type="PROSITE" id="PS50035"/>
    </source>
</evidence>
<dbReference type="HAMAP" id="MF_00347">
    <property type="entry name" value="Polyphosphate_kinase"/>
    <property type="match status" value="1"/>
</dbReference>
<dbReference type="Gene3D" id="3.30.1840.10">
    <property type="entry name" value="Polyphosphate kinase middle domain"/>
    <property type="match status" value="1"/>
</dbReference>
<dbReference type="RefSeq" id="WP_311402088.1">
    <property type="nucleotide sequence ID" value="NZ_JAVRBG010000010.1"/>
</dbReference>
<evidence type="ECO:0000256" key="4">
    <source>
        <dbReference type="ARBA" id="ARBA00022777"/>
    </source>
</evidence>
<dbReference type="PANTHER" id="PTHR30218">
    <property type="entry name" value="POLYPHOSPHATE KINASE"/>
    <property type="match status" value="1"/>
</dbReference>
<evidence type="ECO:0000256" key="1">
    <source>
        <dbReference type="ARBA" id="ARBA00022553"/>
    </source>
</evidence>
<dbReference type="InterPro" id="IPR003414">
    <property type="entry name" value="PP_kinase"/>
</dbReference>
<feature type="binding site" evidence="7">
    <location>
        <position position="567"/>
    </location>
    <ligand>
        <name>ATP</name>
        <dbReference type="ChEBI" id="CHEBI:30616"/>
    </ligand>
</feature>
<dbReference type="NCBIfam" id="NF003917">
    <property type="entry name" value="PRK05443.1-1"/>
    <property type="match status" value="1"/>
</dbReference>
<evidence type="ECO:0000256" key="6">
    <source>
        <dbReference type="ARBA" id="ARBA00022842"/>
    </source>
</evidence>
<dbReference type="EMBL" id="JAVRBG010000010">
    <property type="protein sequence ID" value="MDT0295157.1"/>
    <property type="molecule type" value="Genomic_DNA"/>
</dbReference>
<feature type="binding site" evidence="7">
    <location>
        <position position="408"/>
    </location>
    <ligand>
        <name>Mg(2+)</name>
        <dbReference type="ChEBI" id="CHEBI:18420"/>
    </ligand>
</feature>
<evidence type="ECO:0000256" key="7">
    <source>
        <dbReference type="HAMAP-Rule" id="MF_00347"/>
    </source>
</evidence>